<accession>A0A9Q3BY07</accession>
<feature type="compositionally biased region" description="Low complexity" evidence="1">
    <location>
        <begin position="26"/>
        <end position="37"/>
    </location>
</feature>
<feature type="region of interest" description="Disordered" evidence="1">
    <location>
        <begin position="17"/>
        <end position="97"/>
    </location>
</feature>
<comment type="caution">
    <text evidence="2">The sequence shown here is derived from an EMBL/GenBank/DDBJ whole genome shotgun (WGS) entry which is preliminary data.</text>
</comment>
<gene>
    <name evidence="2" type="ORF">O181_014374</name>
</gene>
<evidence type="ECO:0000313" key="2">
    <source>
        <dbReference type="EMBL" id="MBW0474659.1"/>
    </source>
</evidence>
<dbReference type="Proteomes" id="UP000765509">
    <property type="component" value="Unassembled WGS sequence"/>
</dbReference>
<proteinExistence type="predicted"/>
<reference evidence="2" key="1">
    <citation type="submission" date="2021-03" db="EMBL/GenBank/DDBJ databases">
        <title>Draft genome sequence of rust myrtle Austropuccinia psidii MF-1, a brazilian biotype.</title>
        <authorList>
            <person name="Quecine M.C."/>
            <person name="Pachon D.M.R."/>
            <person name="Bonatelli M.L."/>
            <person name="Correr F.H."/>
            <person name="Franceschini L.M."/>
            <person name="Leite T.F."/>
            <person name="Margarido G.R.A."/>
            <person name="Almeida C.A."/>
            <person name="Ferrarezi J.A."/>
            <person name="Labate C.A."/>
        </authorList>
    </citation>
    <scope>NUCLEOTIDE SEQUENCE</scope>
    <source>
        <strain evidence="2">MF-1</strain>
    </source>
</reference>
<dbReference type="AlphaFoldDB" id="A0A9Q3BY07"/>
<name>A0A9Q3BY07_9BASI</name>
<organism evidence="2 3">
    <name type="scientific">Austropuccinia psidii MF-1</name>
    <dbReference type="NCBI Taxonomy" id="1389203"/>
    <lineage>
        <taxon>Eukaryota</taxon>
        <taxon>Fungi</taxon>
        <taxon>Dikarya</taxon>
        <taxon>Basidiomycota</taxon>
        <taxon>Pucciniomycotina</taxon>
        <taxon>Pucciniomycetes</taxon>
        <taxon>Pucciniales</taxon>
        <taxon>Sphaerophragmiaceae</taxon>
        <taxon>Austropuccinia</taxon>
    </lineage>
</organism>
<protein>
    <submittedName>
        <fullName evidence="2">Uncharacterized protein</fullName>
    </submittedName>
</protein>
<evidence type="ECO:0000256" key="1">
    <source>
        <dbReference type="SAM" id="MobiDB-lite"/>
    </source>
</evidence>
<evidence type="ECO:0000313" key="3">
    <source>
        <dbReference type="Proteomes" id="UP000765509"/>
    </source>
</evidence>
<sequence>MSGDVLYAFFPLVHKEKDTGCHHPYSSKPKMGHSSSSREGIVNDEDENMSLTQSETNGEPRRDNFTENEEENKSNSESTHPQIPLTKSMFHQSKMRQ</sequence>
<keyword evidence="3" id="KW-1185">Reference proteome</keyword>
<dbReference type="EMBL" id="AVOT02003819">
    <property type="protein sequence ID" value="MBW0474659.1"/>
    <property type="molecule type" value="Genomic_DNA"/>
</dbReference>